<name>A0A4Q7ZS63_9ACTN</name>
<evidence type="ECO:0000313" key="3">
    <source>
        <dbReference type="Proteomes" id="UP000292564"/>
    </source>
</evidence>
<organism evidence="2 3">
    <name type="scientific">Krasilnikovia cinnamomea</name>
    <dbReference type="NCBI Taxonomy" id="349313"/>
    <lineage>
        <taxon>Bacteria</taxon>
        <taxon>Bacillati</taxon>
        <taxon>Actinomycetota</taxon>
        <taxon>Actinomycetes</taxon>
        <taxon>Micromonosporales</taxon>
        <taxon>Micromonosporaceae</taxon>
        <taxon>Krasilnikovia</taxon>
    </lineage>
</organism>
<proteinExistence type="predicted"/>
<dbReference type="Proteomes" id="UP000292564">
    <property type="component" value="Unassembled WGS sequence"/>
</dbReference>
<comment type="caution">
    <text evidence="2">The sequence shown here is derived from an EMBL/GenBank/DDBJ whole genome shotgun (WGS) entry which is preliminary data.</text>
</comment>
<reference evidence="2 3" key="1">
    <citation type="submission" date="2019-02" db="EMBL/GenBank/DDBJ databases">
        <title>Sequencing the genomes of 1000 actinobacteria strains.</title>
        <authorList>
            <person name="Klenk H.-P."/>
        </authorList>
    </citation>
    <scope>NUCLEOTIDE SEQUENCE [LARGE SCALE GENOMIC DNA]</scope>
    <source>
        <strain evidence="2 3">DSM 45162</strain>
    </source>
</reference>
<evidence type="ECO:0008006" key="4">
    <source>
        <dbReference type="Google" id="ProtNLM"/>
    </source>
</evidence>
<dbReference type="InterPro" id="IPR017853">
    <property type="entry name" value="GH"/>
</dbReference>
<accession>A0A4Q7ZS63</accession>
<feature type="signal peptide" evidence="1">
    <location>
        <begin position="1"/>
        <end position="33"/>
    </location>
</feature>
<dbReference type="RefSeq" id="WP_130511792.1">
    <property type="nucleotide sequence ID" value="NZ_SHKY01000001.1"/>
</dbReference>
<dbReference type="EMBL" id="SHKY01000001">
    <property type="protein sequence ID" value="RZU53299.1"/>
    <property type="molecule type" value="Genomic_DNA"/>
</dbReference>
<feature type="chain" id="PRO_5020617327" description="F5/8 type C domain-containing protein" evidence="1">
    <location>
        <begin position="34"/>
        <end position="608"/>
    </location>
</feature>
<dbReference type="SUPFAM" id="SSF51445">
    <property type="entry name" value="(Trans)glycosidases"/>
    <property type="match status" value="1"/>
</dbReference>
<evidence type="ECO:0000256" key="1">
    <source>
        <dbReference type="SAM" id="SignalP"/>
    </source>
</evidence>
<sequence length="608" mass="66679">MHTRTTLRRALAAPVAAAALAGLMLAPTAPIQAAPVDDAVDSNWLGFGYNQDPLYRGGDGNDHEWPKTEFDVLTKRTDYMNPGLVRIMFNRPWFNPTGTIGSYNWDTPQMKNVFRILEHYKKQGIKVVTGMWGLNNRDFYISPEAATLQADLMRKLRKDKGLTNVVRYNGINEPNNDKGLKYADWVTATANLRTEFDRAGLGLDLIGGPDTAQASMAAQEGDLGLMSVPVENAGTPQNIVWKKAGLTGFSARFYRTPDARGTHWTFQASKNGTDWTDVDVQETPPVRTYATKPWYRVDVSPRAFPDGAKFLRLTMPPVQGIERAVSKVTLFTASGSTTDPMNDFEQTASHSSGWTFPGGGTSVSDWWLQSALDREVAQYEAHFYVHEVDIPGTPPEYPEATLTEAVKQLKEASDGGSVILGETGMKAPGDDPNKDYTFAEEPAQAVRMADLAVQEARAGVDGAMAWCLDGYAEKTSCGMWDHYEPLDPSTLRPWFYTWSLLCRYLPAGTQMYAPPQPTGVRVLKAKLPGDKGWTFVLVNRNSTTARVSITAPTGRIELDKYVFTEGSAPVVDTATGFPKAAEHLTATFDSGKELSVAPNGVAIFTTAS</sequence>
<dbReference type="OrthoDB" id="781226at2"/>
<gene>
    <name evidence="2" type="ORF">EV385_5213</name>
</gene>
<dbReference type="AlphaFoldDB" id="A0A4Q7ZS63"/>
<evidence type="ECO:0000313" key="2">
    <source>
        <dbReference type="EMBL" id="RZU53299.1"/>
    </source>
</evidence>
<dbReference type="Gene3D" id="3.20.20.80">
    <property type="entry name" value="Glycosidases"/>
    <property type="match status" value="1"/>
</dbReference>
<keyword evidence="3" id="KW-1185">Reference proteome</keyword>
<keyword evidence="1" id="KW-0732">Signal</keyword>
<protein>
    <recommendedName>
        <fullName evidence="4">F5/8 type C domain-containing protein</fullName>
    </recommendedName>
</protein>